<dbReference type="EMBL" id="KZ454992">
    <property type="protein sequence ID" value="PKI83307.1"/>
    <property type="molecule type" value="Genomic_DNA"/>
</dbReference>
<dbReference type="GO" id="GO:0005634">
    <property type="term" value="C:nucleus"/>
    <property type="evidence" value="ECO:0007669"/>
    <property type="project" value="TreeGrafter"/>
</dbReference>
<feature type="domain" description="UBA" evidence="3">
    <location>
        <begin position="1"/>
        <end position="39"/>
    </location>
</feature>
<dbReference type="GO" id="GO:0032435">
    <property type="term" value="P:negative regulation of proteasomal ubiquitin-dependent protein catabolic process"/>
    <property type="evidence" value="ECO:0007669"/>
    <property type="project" value="TreeGrafter"/>
</dbReference>
<accession>A0A2N1J9S9</accession>
<feature type="region of interest" description="Disordered" evidence="2">
    <location>
        <begin position="31"/>
        <end position="62"/>
    </location>
</feature>
<evidence type="ECO:0000259" key="3">
    <source>
        <dbReference type="PROSITE" id="PS50030"/>
    </source>
</evidence>
<keyword evidence="1" id="KW-0175">Coiled coil</keyword>
<feature type="region of interest" description="Disordered" evidence="2">
    <location>
        <begin position="78"/>
        <end position="98"/>
    </location>
</feature>
<feature type="compositionally biased region" description="Basic and acidic residues" evidence="2">
    <location>
        <begin position="175"/>
        <end position="197"/>
    </location>
</feature>
<dbReference type="PANTHER" id="PTHR46340">
    <property type="entry name" value="UBX DOMAIN-CONTAINING PROTEIN 1"/>
    <property type="match status" value="1"/>
</dbReference>
<protein>
    <recommendedName>
        <fullName evidence="3">UBA domain-containing protein</fullName>
    </recommendedName>
</protein>
<feature type="compositionally biased region" description="Low complexity" evidence="2">
    <location>
        <begin position="199"/>
        <end position="215"/>
    </location>
</feature>
<dbReference type="InterPro" id="IPR009060">
    <property type="entry name" value="UBA-like_sf"/>
</dbReference>
<dbReference type="InterPro" id="IPR015940">
    <property type="entry name" value="UBA"/>
</dbReference>
<sequence>MSDRETLFEMGFAPERVDWALHASGNSGLQTALDHLEEHQDTPMPENWREQGKEAEQDDEKPKMFRDMDLAMYHAEKSGHEDFAESSEEMKPLTQEEKEARLAELRARLEKKRTAKAVEDAQAQRANEIIRRKAGQEGGEARAELERQQRIKEAERKRLEKIEDARARDRVRAQIEEDKRARADKAEREKAMREGRADPVVQSAPASAPAVQKPSLATETRIRVRAPGGMWTGTFSVDAVLSDVASAVLCQMRHSMLEE</sequence>
<keyword evidence="5" id="KW-1185">Reference proteome</keyword>
<evidence type="ECO:0000313" key="5">
    <source>
        <dbReference type="Proteomes" id="UP000232875"/>
    </source>
</evidence>
<dbReference type="STRING" id="2020962.A0A2N1J9S9"/>
<dbReference type="SUPFAM" id="SSF54236">
    <property type="entry name" value="Ubiquitin-like"/>
    <property type="match status" value="1"/>
</dbReference>
<dbReference type="SUPFAM" id="SSF46934">
    <property type="entry name" value="UBA-like"/>
    <property type="match status" value="1"/>
</dbReference>
<dbReference type="GO" id="GO:0031397">
    <property type="term" value="P:negative regulation of protein ubiquitination"/>
    <property type="evidence" value="ECO:0007669"/>
    <property type="project" value="TreeGrafter"/>
</dbReference>
<dbReference type="OrthoDB" id="10254930at2759"/>
<feature type="region of interest" description="Disordered" evidence="2">
    <location>
        <begin position="175"/>
        <end position="215"/>
    </location>
</feature>
<dbReference type="Proteomes" id="UP000232875">
    <property type="component" value="Unassembled WGS sequence"/>
</dbReference>
<proteinExistence type="predicted"/>
<organism evidence="4 5">
    <name type="scientific">Malassezia vespertilionis</name>
    <dbReference type="NCBI Taxonomy" id="2020962"/>
    <lineage>
        <taxon>Eukaryota</taxon>
        <taxon>Fungi</taxon>
        <taxon>Dikarya</taxon>
        <taxon>Basidiomycota</taxon>
        <taxon>Ustilaginomycotina</taxon>
        <taxon>Malasseziomycetes</taxon>
        <taxon>Malasseziales</taxon>
        <taxon>Malasseziaceae</taxon>
        <taxon>Malassezia</taxon>
    </lineage>
</organism>
<evidence type="ECO:0000313" key="4">
    <source>
        <dbReference type="EMBL" id="PKI83307.1"/>
    </source>
</evidence>
<dbReference type="AlphaFoldDB" id="A0A2N1J9S9"/>
<dbReference type="GO" id="GO:1903094">
    <property type="term" value="P:negative regulation of protein K48-linked deubiquitination"/>
    <property type="evidence" value="ECO:0007669"/>
    <property type="project" value="TreeGrafter"/>
</dbReference>
<dbReference type="PANTHER" id="PTHR46340:SF1">
    <property type="entry name" value="UBX DOMAIN-CONTAINING PROTEIN 1"/>
    <property type="match status" value="1"/>
</dbReference>
<dbReference type="GO" id="GO:0036435">
    <property type="term" value="F:K48-linked polyubiquitin modification-dependent protein binding"/>
    <property type="evidence" value="ECO:0007669"/>
    <property type="project" value="TreeGrafter"/>
</dbReference>
<name>A0A2N1J9S9_9BASI</name>
<dbReference type="Pfam" id="PF22562">
    <property type="entry name" value="UBA_7"/>
    <property type="match status" value="1"/>
</dbReference>
<evidence type="ECO:0000256" key="2">
    <source>
        <dbReference type="SAM" id="MobiDB-lite"/>
    </source>
</evidence>
<reference evidence="4 5" key="1">
    <citation type="submission" date="2017-10" db="EMBL/GenBank/DDBJ databases">
        <title>A novel species of cold-tolerant Malassezia isolated from bats.</title>
        <authorList>
            <person name="Lorch J.M."/>
            <person name="Palmer J.M."/>
            <person name="Vanderwolf K.J."/>
            <person name="Schmidt K.Z."/>
            <person name="Verant M.L."/>
            <person name="Weller T.J."/>
            <person name="Blehert D.S."/>
        </authorList>
    </citation>
    <scope>NUCLEOTIDE SEQUENCE [LARGE SCALE GENOMIC DNA]</scope>
    <source>
        <strain evidence="4 5">NWHC:44797-103</strain>
    </source>
</reference>
<dbReference type="Gene3D" id="1.10.8.10">
    <property type="entry name" value="DNA helicase RuvA subunit, C-terminal domain"/>
    <property type="match status" value="1"/>
</dbReference>
<dbReference type="GO" id="GO:0005737">
    <property type="term" value="C:cytoplasm"/>
    <property type="evidence" value="ECO:0007669"/>
    <property type="project" value="TreeGrafter"/>
</dbReference>
<feature type="compositionally biased region" description="Basic and acidic residues" evidence="2">
    <location>
        <begin position="34"/>
        <end position="62"/>
    </location>
</feature>
<dbReference type="InterPro" id="IPR029071">
    <property type="entry name" value="Ubiquitin-like_domsf"/>
</dbReference>
<gene>
    <name evidence="4" type="ORF">MVES_002805</name>
</gene>
<evidence type="ECO:0000256" key="1">
    <source>
        <dbReference type="ARBA" id="ARBA00023054"/>
    </source>
</evidence>
<dbReference type="PROSITE" id="PS50030">
    <property type="entry name" value="UBA"/>
    <property type="match status" value="1"/>
</dbReference>